<reference evidence="2" key="1">
    <citation type="submission" date="2021-01" db="EMBL/GenBank/DDBJ databases">
        <authorList>
            <person name="Corre E."/>
            <person name="Pelletier E."/>
            <person name="Niang G."/>
            <person name="Scheremetjew M."/>
            <person name="Finn R."/>
            <person name="Kale V."/>
            <person name="Holt S."/>
            <person name="Cochrane G."/>
            <person name="Meng A."/>
            <person name="Brown T."/>
            <person name="Cohen L."/>
        </authorList>
    </citation>
    <scope>NUCLEOTIDE SEQUENCE</scope>
    <source>
        <strain evidence="2">NIES-2562</strain>
    </source>
</reference>
<feature type="compositionally biased region" description="Basic and acidic residues" evidence="1">
    <location>
        <begin position="31"/>
        <end position="40"/>
    </location>
</feature>
<feature type="compositionally biased region" description="Basic and acidic residues" evidence="1">
    <location>
        <begin position="200"/>
        <end position="210"/>
    </location>
</feature>
<protein>
    <submittedName>
        <fullName evidence="2">Uncharacterized protein</fullName>
    </submittedName>
</protein>
<feature type="compositionally biased region" description="Polar residues" evidence="1">
    <location>
        <begin position="147"/>
        <end position="156"/>
    </location>
</feature>
<evidence type="ECO:0000256" key="1">
    <source>
        <dbReference type="SAM" id="MobiDB-lite"/>
    </source>
</evidence>
<feature type="region of interest" description="Disordered" evidence="1">
    <location>
        <begin position="24"/>
        <end position="83"/>
    </location>
</feature>
<name>A0A7S3DAF9_9EUKA</name>
<dbReference type="EMBL" id="HBIB01021206">
    <property type="protein sequence ID" value="CAE0251513.1"/>
    <property type="molecule type" value="Transcribed_RNA"/>
</dbReference>
<sequence length="1177" mass="129273">MSVAADNEDEAVRMSIQGHVPLKAAKRKVKKVELPAEMRAKTLPPVSRPGRGKKGAGSSMRSKGAMKKAPSIVSSPTATSSPNRNMMEVVETVIALAKALIEVVESVHRLAKSVDGTMTPRQVAAIFDGALLPYLSSDFTLAGGRDSPTSSKSSTRPLGGRKLRGSRQAPSILKRNMSDRHFDARPGSSHSSLGGVNGRKSMESPLHDRASVTPSLGGGKDWIMKMTRSGKGEDSAARVLALICLLEKDSIPNGVDLSGMSLAATSMDVLTDALLSTKALGSMRALRISHNHFPLDAFFAVAVIVGNGEGIHLGAPIEQLFLSHSKDKNAKNSVSGGGLQLRDSWEDEDEFVPDVSVPDQLVRGLAWMYYLRHTGNDSAFSALSKAVNQLKTVSDYMLCYFDICSKFLESTKKDDDDDDDSDDEQQGESSKKSKESEDIVIPKLSSSSGSTSTFRHLKCAEEVDLSGVALTSVAIDVITALFRLPTVCKSIRVLRMRKCGVDDSKLFSLQSILHHSYALEYWDLRDNQISELSANALLQRIKEKGRRHLRLVDFDGNKCLTSAIKVYLYRLFLARTPNELHPSLERAVLEVFSSLRPYFEQRISSGIIEKIDYEVEPLSFDDLQDEEQEMAEIELASTLAEYSKGEQEDVKGREVRRFTTISERYLHLGVALRDLVDSAGVRTIVVRGNVSKLTLPIVVDLCRGGMEKTNSLTMLATFESACMYSFCLFALRTKEWEVDGQKEEGKAVGERFGALAKRAVGRMTSDEVDNIVSEVPLTLAEDAKSVITRCKCDSVTLRIPDNVEQKYNSLLLWSCGFLRISGLSIYSLSCVSPTAVSQHLASIAKSATVKELKLYWEDDVDMMREERRAPDTEGLIVLTDETIRVSEGGSDDSALVEAAAILPKTLQSAPKLTVLSLCDCPIKILSDVWLALKSLRSLTELCLNDCVAISVDGIDLQNDKAYESSLISPSITRLEINDSVVLPSFGAFLDHLQYSSSRGETNVIRFSCRGMIKGANDTASLKKASTAFFKTVETFDIGDNPLEGEALRSLAKYSKCLRAVAFSGCRVLPERNIAYSKSIVKCCVGLEDILRLEKVEEVWLDGVGFVIDDDVWQSTIIPVLEDREDLTLVTNDLAKTKMTLKLSRDYPELAERVLSVSTLIAESRQYDTLASAFLFSQ</sequence>
<feature type="compositionally biased region" description="Polar residues" evidence="1">
    <location>
        <begin position="72"/>
        <end position="83"/>
    </location>
</feature>
<dbReference type="AlphaFoldDB" id="A0A7S3DAF9"/>
<dbReference type="Gene3D" id="3.80.10.10">
    <property type="entry name" value="Ribonuclease Inhibitor"/>
    <property type="match status" value="2"/>
</dbReference>
<organism evidence="2">
    <name type="scientific">Palpitomonas bilix</name>
    <dbReference type="NCBI Taxonomy" id="652834"/>
    <lineage>
        <taxon>Eukaryota</taxon>
        <taxon>Eukaryota incertae sedis</taxon>
    </lineage>
</organism>
<feature type="region of interest" description="Disordered" evidence="1">
    <location>
        <begin position="412"/>
        <end position="451"/>
    </location>
</feature>
<dbReference type="SUPFAM" id="SSF52047">
    <property type="entry name" value="RNI-like"/>
    <property type="match status" value="1"/>
</dbReference>
<dbReference type="InterPro" id="IPR032675">
    <property type="entry name" value="LRR_dom_sf"/>
</dbReference>
<feature type="compositionally biased region" description="Acidic residues" evidence="1">
    <location>
        <begin position="415"/>
        <end position="426"/>
    </location>
</feature>
<proteinExistence type="predicted"/>
<gene>
    <name evidence="2" type="ORF">PBIL07802_LOCUS13737</name>
</gene>
<feature type="region of interest" description="Disordered" evidence="1">
    <location>
        <begin position="142"/>
        <end position="214"/>
    </location>
</feature>
<evidence type="ECO:0000313" key="2">
    <source>
        <dbReference type="EMBL" id="CAE0251513.1"/>
    </source>
</evidence>
<accession>A0A7S3DAF9</accession>